<dbReference type="EMBL" id="KP964969">
    <property type="protein sequence ID" value="ALQ80808.1"/>
    <property type="molecule type" value="Genomic_DNA"/>
</dbReference>
<evidence type="ECO:0000256" key="1">
    <source>
        <dbReference type="SAM" id="SignalP"/>
    </source>
</evidence>
<feature type="chain" id="PRO_5006610596" evidence="1">
    <location>
        <begin position="20"/>
        <end position="219"/>
    </location>
</feature>
<proteinExistence type="predicted"/>
<protein>
    <submittedName>
        <fullName evidence="2">Secreted in xylem 7</fullName>
    </submittedName>
</protein>
<name>A0A0S3CV64_FUSOX</name>
<evidence type="ECO:0000313" key="2">
    <source>
        <dbReference type="EMBL" id="ALQ80808.1"/>
    </source>
</evidence>
<accession>A0A0S3CV64</accession>
<reference evidence="2" key="1">
    <citation type="journal article" date="2015" name="Mol. Plant Pathol.">
        <title>Identification of pathogenicity-related genes in Fusarium oxysporum f. sp. cepae.</title>
        <authorList>
            <person name="Taylor A."/>
            <person name="Vagany V."/>
            <person name="Jackson A.C."/>
            <person name="Harrison R.J."/>
            <person name="Rainoni A."/>
            <person name="Clarkson J.P."/>
        </authorList>
    </citation>
    <scope>NUCLEOTIDE SEQUENCE</scope>
    <source>
        <strain evidence="2">FOP1</strain>
    </source>
</reference>
<gene>
    <name evidence="2" type="primary">SIX7</name>
</gene>
<keyword evidence="1" id="KW-0732">Signal</keyword>
<sequence length="219" mass="24798">MQVMKYLYLLFHFALFASAIPMLDLFPRQGQCFSTTGSTPPPPPPAPREVTFDITQNVNTFTSAASTPWTRGVGLSNITYQWRAYYSTRQGTTFVEFQVFGTAEAQVVLLPDAPARGRWRAIDSETIRPNESVTGGGLAGWGRVTTVCLQTGGRRDITYQLRIQSKPKHSYPLEVIPERQYANRLMNARRYAKTHQMIYKPRSLADFRFHSLTQSVVNL</sequence>
<feature type="signal peptide" evidence="1">
    <location>
        <begin position="1"/>
        <end position="19"/>
    </location>
</feature>
<dbReference type="AlphaFoldDB" id="A0A0S3CV64"/>
<organism evidence="2">
    <name type="scientific">Fusarium oxysporum f. sp. pisi</name>
    <dbReference type="NCBI Taxonomy" id="179143"/>
    <lineage>
        <taxon>Eukaryota</taxon>
        <taxon>Fungi</taxon>
        <taxon>Dikarya</taxon>
        <taxon>Ascomycota</taxon>
        <taxon>Pezizomycotina</taxon>
        <taxon>Sordariomycetes</taxon>
        <taxon>Hypocreomycetidae</taxon>
        <taxon>Hypocreales</taxon>
        <taxon>Nectriaceae</taxon>
        <taxon>Fusarium</taxon>
        <taxon>Fusarium oxysporum species complex</taxon>
    </lineage>
</organism>